<keyword evidence="4" id="KW-1185">Reference proteome</keyword>
<feature type="chain" id="PRO_5045557667" evidence="1">
    <location>
        <begin position="22"/>
        <end position="295"/>
    </location>
</feature>
<dbReference type="Pfam" id="PF00497">
    <property type="entry name" value="SBP_bac_3"/>
    <property type="match status" value="1"/>
</dbReference>
<gene>
    <name evidence="3" type="ORF">FVW20_10490</name>
</gene>
<dbReference type="PANTHER" id="PTHR38834">
    <property type="entry name" value="PERIPLASMIC SUBSTRATE BINDING PROTEIN FAMILY 3"/>
    <property type="match status" value="1"/>
</dbReference>
<dbReference type="SUPFAM" id="SSF53850">
    <property type="entry name" value="Periplasmic binding protein-like II"/>
    <property type="match status" value="1"/>
</dbReference>
<comment type="caution">
    <text evidence="3">The sequence shown here is derived from an EMBL/GenBank/DDBJ whole genome shotgun (WGS) entry which is preliminary data.</text>
</comment>
<dbReference type="Proteomes" id="UP001194469">
    <property type="component" value="Unassembled WGS sequence"/>
</dbReference>
<feature type="domain" description="Solute-binding protein family 3/N-terminal" evidence="2">
    <location>
        <begin position="59"/>
        <end position="284"/>
    </location>
</feature>
<dbReference type="InterPro" id="IPR001638">
    <property type="entry name" value="Solute-binding_3/MltF_N"/>
</dbReference>
<dbReference type="EMBL" id="VRYY01000292">
    <property type="protein sequence ID" value="MBG3877436.1"/>
    <property type="molecule type" value="Genomic_DNA"/>
</dbReference>
<dbReference type="PANTHER" id="PTHR38834:SF3">
    <property type="entry name" value="SOLUTE-BINDING PROTEIN FAMILY 3_N-TERMINAL DOMAIN-CONTAINING PROTEIN"/>
    <property type="match status" value="1"/>
</dbReference>
<feature type="signal peptide" evidence="1">
    <location>
        <begin position="1"/>
        <end position="21"/>
    </location>
</feature>
<organism evidence="3 4">
    <name type="scientific">Nitratidesulfovibrio oxamicus</name>
    <dbReference type="NCBI Taxonomy" id="32016"/>
    <lineage>
        <taxon>Bacteria</taxon>
        <taxon>Pseudomonadati</taxon>
        <taxon>Thermodesulfobacteriota</taxon>
        <taxon>Desulfovibrionia</taxon>
        <taxon>Desulfovibrionales</taxon>
        <taxon>Desulfovibrionaceae</taxon>
        <taxon>Nitratidesulfovibrio</taxon>
    </lineage>
</organism>
<dbReference type="Gene3D" id="3.40.190.10">
    <property type="entry name" value="Periplasmic binding protein-like II"/>
    <property type="match status" value="2"/>
</dbReference>
<evidence type="ECO:0000256" key="1">
    <source>
        <dbReference type="SAM" id="SignalP"/>
    </source>
</evidence>
<protein>
    <submittedName>
        <fullName evidence="3">Transporter substrate-binding domain-containing protein</fullName>
    </submittedName>
</protein>
<keyword evidence="1" id="KW-0732">Signal</keyword>
<accession>A0ABS0J4U4</accession>
<proteinExistence type="predicted"/>
<reference evidence="3 4" key="1">
    <citation type="submission" date="2019-08" db="EMBL/GenBank/DDBJ databases">
        <authorList>
            <person name="Luo N."/>
        </authorList>
    </citation>
    <scope>NUCLEOTIDE SEQUENCE [LARGE SCALE GENOMIC DNA]</scope>
    <source>
        <strain evidence="3 4">NCIMB 9442</strain>
    </source>
</reference>
<evidence type="ECO:0000313" key="3">
    <source>
        <dbReference type="EMBL" id="MBG3877436.1"/>
    </source>
</evidence>
<sequence length="295" mass="32303">MRLTACLVAYLLLSLSLAAVAAQTNVFPADSLPAGQIAAPQARQISAQTGQVGRPDASGLIFVTQQYPPFNYLERDGDTDRVAGPVAEIVAMACERMGVGCTFRLLPWARAQQEVRTGTADGIFTIGFVPDRQQWLHFCPPLLRAEYGFFVRTENPLRYVTPRDVSGYRVGVYGPSLTADILEQLARQAPMTVDVATDNDAGFLKLAQGRIDAVFSGRENGLATIAQLRIANLRYAGWHNRVDYTVALSRRTAPEVVEAFETALRALHREGELQRCLARYGLQSAYPDVQGGKGR</sequence>
<evidence type="ECO:0000259" key="2">
    <source>
        <dbReference type="SMART" id="SM00062"/>
    </source>
</evidence>
<dbReference type="SMART" id="SM00062">
    <property type="entry name" value="PBPb"/>
    <property type="match status" value="1"/>
</dbReference>
<name>A0ABS0J4U4_9BACT</name>
<evidence type="ECO:0000313" key="4">
    <source>
        <dbReference type="Proteomes" id="UP001194469"/>
    </source>
</evidence>